<reference evidence="2 3" key="1">
    <citation type="journal article" date="2017" name="Antonie Van Leeuwenhoek">
        <title>Rhizobium rhizosphaerae sp. nov., a novel species isolated from rice rhizosphere.</title>
        <authorList>
            <person name="Zhao J.J."/>
            <person name="Zhang J."/>
            <person name="Zhang R.J."/>
            <person name="Zhang C.W."/>
            <person name="Yin H.Q."/>
            <person name="Zhang X.X."/>
        </authorList>
    </citation>
    <scope>NUCLEOTIDE SEQUENCE [LARGE SCALE GENOMIC DNA]</scope>
    <source>
        <strain evidence="2 3">BSs20135</strain>
    </source>
</reference>
<organism evidence="2 3">
    <name type="scientific">Paraglaciecola arctica BSs20135</name>
    <dbReference type="NCBI Taxonomy" id="493475"/>
    <lineage>
        <taxon>Bacteria</taxon>
        <taxon>Pseudomonadati</taxon>
        <taxon>Pseudomonadota</taxon>
        <taxon>Gammaproteobacteria</taxon>
        <taxon>Alteromonadales</taxon>
        <taxon>Alteromonadaceae</taxon>
        <taxon>Paraglaciecola</taxon>
    </lineage>
</organism>
<name>K6Z3J5_9ALTE</name>
<dbReference type="Gene3D" id="3.40.190.10">
    <property type="entry name" value="Periplasmic binding protein-like II"/>
    <property type="match status" value="2"/>
</dbReference>
<dbReference type="OrthoDB" id="547680at2"/>
<dbReference type="Proteomes" id="UP000006327">
    <property type="component" value="Unassembled WGS sequence"/>
</dbReference>
<keyword evidence="1" id="KW-0732">Signal</keyword>
<feature type="signal peptide" evidence="1">
    <location>
        <begin position="1"/>
        <end position="23"/>
    </location>
</feature>
<sequence length="294" mass="34231">MIKLLPSAVFLAWLYCTSFQGIAADNIRIKDGSSSLDLRGQYLDNLLIYALRISQEKYGPFTIVRSKADYPSHGVLQLLEKGDLINVSVAMTSHEWENKAIPISIPLRRGIFKYRLLLVHKDDLEQYKNITNVEQLKKLPVGLKRGWTTHSILETLDFNIVDVDSYDLIFEMLHNKHFAYTIRGIHEIYEELKLRKRFFNDLVIEPNILLHLPAPSYFFVSPQYPRIAERLEYGLEEMVASGELQQLFAEVFTKYIDILDLKNRRVIEVGNPLLPEKTPLDRKELWFDFNLVDS</sequence>
<protein>
    <submittedName>
        <fullName evidence="2">Uncharacterized protein</fullName>
    </submittedName>
</protein>
<evidence type="ECO:0000256" key="1">
    <source>
        <dbReference type="SAM" id="SignalP"/>
    </source>
</evidence>
<dbReference type="AlphaFoldDB" id="K6Z3J5"/>
<accession>K6Z3J5</accession>
<dbReference type="eggNOG" id="COG0834">
    <property type="taxonomic scope" value="Bacteria"/>
</dbReference>
<dbReference type="EMBL" id="BAEO01000013">
    <property type="protein sequence ID" value="GAC18010.1"/>
    <property type="molecule type" value="Genomic_DNA"/>
</dbReference>
<dbReference type="SUPFAM" id="SSF53850">
    <property type="entry name" value="Periplasmic binding protein-like II"/>
    <property type="match status" value="1"/>
</dbReference>
<gene>
    <name evidence="2" type="ORF">GARC_1029</name>
</gene>
<feature type="chain" id="PRO_5003898034" evidence="1">
    <location>
        <begin position="24"/>
        <end position="294"/>
    </location>
</feature>
<dbReference type="STRING" id="493475.GARC_1029"/>
<proteinExistence type="predicted"/>
<evidence type="ECO:0000313" key="3">
    <source>
        <dbReference type="Proteomes" id="UP000006327"/>
    </source>
</evidence>
<keyword evidence="3" id="KW-1185">Reference proteome</keyword>
<evidence type="ECO:0000313" key="2">
    <source>
        <dbReference type="EMBL" id="GAC18010.1"/>
    </source>
</evidence>
<comment type="caution">
    <text evidence="2">The sequence shown here is derived from an EMBL/GenBank/DDBJ whole genome shotgun (WGS) entry which is preliminary data.</text>
</comment>
<dbReference type="RefSeq" id="WP_007617386.1">
    <property type="nucleotide sequence ID" value="NZ_BAEO01000013.1"/>
</dbReference>